<sequence>MTVCHAGMCLFLSLKSLNLMVRLTEFIQNIMMTLRYYQIEITMSIHFFKSHS</sequence>
<reference evidence="2" key="2">
    <citation type="journal article" date="2015" name="Fish Shellfish Immunol.">
        <title>Early steps in the European eel (Anguilla anguilla)-Vibrio vulnificus interaction in the gills: Role of the RtxA13 toxin.</title>
        <authorList>
            <person name="Callol A."/>
            <person name="Pajuelo D."/>
            <person name="Ebbesson L."/>
            <person name="Teles M."/>
            <person name="MacKenzie S."/>
            <person name="Amaro C."/>
        </authorList>
    </citation>
    <scope>NUCLEOTIDE SEQUENCE</scope>
</reference>
<feature type="chain" id="PRO_5002433598" evidence="1">
    <location>
        <begin position="17"/>
        <end position="52"/>
    </location>
</feature>
<accession>A0A0E9VAH6</accession>
<dbReference type="EMBL" id="GBXM01033535">
    <property type="protein sequence ID" value="JAH75042.1"/>
    <property type="molecule type" value="Transcribed_RNA"/>
</dbReference>
<proteinExistence type="predicted"/>
<organism evidence="2">
    <name type="scientific">Anguilla anguilla</name>
    <name type="common">European freshwater eel</name>
    <name type="synonym">Muraena anguilla</name>
    <dbReference type="NCBI Taxonomy" id="7936"/>
    <lineage>
        <taxon>Eukaryota</taxon>
        <taxon>Metazoa</taxon>
        <taxon>Chordata</taxon>
        <taxon>Craniata</taxon>
        <taxon>Vertebrata</taxon>
        <taxon>Euteleostomi</taxon>
        <taxon>Actinopterygii</taxon>
        <taxon>Neopterygii</taxon>
        <taxon>Teleostei</taxon>
        <taxon>Anguilliformes</taxon>
        <taxon>Anguillidae</taxon>
        <taxon>Anguilla</taxon>
    </lineage>
</organism>
<keyword evidence="1" id="KW-0732">Signal</keyword>
<dbReference type="AlphaFoldDB" id="A0A0E9VAH6"/>
<evidence type="ECO:0000313" key="2">
    <source>
        <dbReference type="EMBL" id="JAH75042.1"/>
    </source>
</evidence>
<name>A0A0E9VAH6_ANGAN</name>
<feature type="signal peptide" evidence="1">
    <location>
        <begin position="1"/>
        <end position="16"/>
    </location>
</feature>
<reference evidence="2" key="1">
    <citation type="submission" date="2014-11" db="EMBL/GenBank/DDBJ databases">
        <authorList>
            <person name="Amaro Gonzalez C."/>
        </authorList>
    </citation>
    <scope>NUCLEOTIDE SEQUENCE</scope>
</reference>
<evidence type="ECO:0000256" key="1">
    <source>
        <dbReference type="SAM" id="SignalP"/>
    </source>
</evidence>
<protein>
    <submittedName>
        <fullName evidence="2">Uncharacterized protein</fullName>
    </submittedName>
</protein>